<evidence type="ECO:0000313" key="1">
    <source>
        <dbReference type="EMBL" id="GAA2405307.1"/>
    </source>
</evidence>
<dbReference type="RefSeq" id="WP_344587418.1">
    <property type="nucleotide sequence ID" value="NZ_BAAARW010000003.1"/>
</dbReference>
<accession>A0ABN3IJD3</accession>
<keyword evidence="2" id="KW-1185">Reference proteome</keyword>
<proteinExistence type="predicted"/>
<sequence length="269" mass="29462">MDAMAVSGQGRRQGRTGGSVFAKLNLEWAELRNAPDINGIVASWARDEPALAGLSSLTLIERAKAGPVDARIDSLLAALVRRASSTCPDAAIAARVVLQLMLPKTARIARAHAWLLPDSDEREQLAVWCMYNVIRTFPPRVTHHVPPHLAWGAHHAMRKEVLAQVRELPSDTVEPLRRSKVNASEELAHLLTWAVARRVISAQDADLLVARYGDEADGRRHSWKHIGDLQRIAAETGLSPDAVKKRCSRATRKLAAAAKDYLAVAVPDE</sequence>
<gene>
    <name evidence="1" type="ORF">GCM10010191_11410</name>
</gene>
<comment type="caution">
    <text evidence="1">The sequence shown here is derived from an EMBL/GenBank/DDBJ whole genome shotgun (WGS) entry which is preliminary data.</text>
</comment>
<protein>
    <recommendedName>
        <fullName evidence="3">Sigma-70 family RNA polymerase sigma factor</fullName>
    </recommendedName>
</protein>
<dbReference type="Proteomes" id="UP001501231">
    <property type="component" value="Unassembled WGS sequence"/>
</dbReference>
<evidence type="ECO:0000313" key="2">
    <source>
        <dbReference type="Proteomes" id="UP001501231"/>
    </source>
</evidence>
<name>A0ABN3IJD3_9ACTN</name>
<reference evidence="1 2" key="1">
    <citation type="journal article" date="2019" name="Int. J. Syst. Evol. Microbiol.">
        <title>The Global Catalogue of Microorganisms (GCM) 10K type strain sequencing project: providing services to taxonomists for standard genome sequencing and annotation.</title>
        <authorList>
            <consortium name="The Broad Institute Genomics Platform"/>
            <consortium name="The Broad Institute Genome Sequencing Center for Infectious Disease"/>
            <person name="Wu L."/>
            <person name="Ma J."/>
        </authorList>
    </citation>
    <scope>NUCLEOTIDE SEQUENCE [LARGE SCALE GENOMIC DNA]</scope>
    <source>
        <strain evidence="1 2">JCM 3325</strain>
    </source>
</reference>
<organism evidence="1 2">
    <name type="scientific">Actinomadura vinacea</name>
    <dbReference type="NCBI Taxonomy" id="115336"/>
    <lineage>
        <taxon>Bacteria</taxon>
        <taxon>Bacillati</taxon>
        <taxon>Actinomycetota</taxon>
        <taxon>Actinomycetes</taxon>
        <taxon>Streptosporangiales</taxon>
        <taxon>Thermomonosporaceae</taxon>
        <taxon>Actinomadura</taxon>
    </lineage>
</organism>
<dbReference type="EMBL" id="BAAARW010000003">
    <property type="protein sequence ID" value="GAA2405307.1"/>
    <property type="molecule type" value="Genomic_DNA"/>
</dbReference>
<evidence type="ECO:0008006" key="3">
    <source>
        <dbReference type="Google" id="ProtNLM"/>
    </source>
</evidence>